<proteinExistence type="predicted"/>
<dbReference type="Gene3D" id="2.30.29.30">
    <property type="entry name" value="Pleckstrin-homology domain (PH domain)/Phosphotyrosine-binding domain (PTB)"/>
    <property type="match status" value="1"/>
</dbReference>
<organism evidence="3 4">
    <name type="scientific">Fasciola hepatica</name>
    <name type="common">Liver fluke</name>
    <dbReference type="NCBI Taxonomy" id="6192"/>
    <lineage>
        <taxon>Eukaryota</taxon>
        <taxon>Metazoa</taxon>
        <taxon>Spiralia</taxon>
        <taxon>Lophotrochozoa</taxon>
        <taxon>Platyhelminthes</taxon>
        <taxon>Trematoda</taxon>
        <taxon>Digenea</taxon>
        <taxon>Plagiorchiida</taxon>
        <taxon>Echinostomata</taxon>
        <taxon>Echinostomatoidea</taxon>
        <taxon>Fasciolidae</taxon>
        <taxon>Fasciola</taxon>
    </lineage>
</organism>
<feature type="region of interest" description="Disordered" evidence="1">
    <location>
        <begin position="262"/>
        <end position="296"/>
    </location>
</feature>
<feature type="domain" description="PH" evidence="2">
    <location>
        <begin position="1"/>
        <end position="92"/>
    </location>
</feature>
<evidence type="ECO:0000313" key="3">
    <source>
        <dbReference type="EMBL" id="THD25263.1"/>
    </source>
</evidence>
<feature type="compositionally biased region" description="Basic and acidic residues" evidence="1">
    <location>
        <begin position="174"/>
        <end position="185"/>
    </location>
</feature>
<feature type="compositionally biased region" description="Basic and acidic residues" evidence="1">
    <location>
        <begin position="284"/>
        <end position="296"/>
    </location>
</feature>
<evidence type="ECO:0000313" key="4">
    <source>
        <dbReference type="Proteomes" id="UP000230066"/>
    </source>
</evidence>
<evidence type="ECO:0000256" key="1">
    <source>
        <dbReference type="SAM" id="MobiDB-lite"/>
    </source>
</evidence>
<accession>A0A4E0RCU7</accession>
<comment type="caution">
    <text evidence="3">The sequence shown here is derived from an EMBL/GenBank/DDBJ whole genome shotgun (WGS) entry which is preliminary data.</text>
</comment>
<dbReference type="SUPFAM" id="SSF50729">
    <property type="entry name" value="PH domain-like"/>
    <property type="match status" value="1"/>
</dbReference>
<sequence>MAAFRRLKGSQRLWHVFDENTLSLVAYRTEEEANSPNKEPLKSINISQAAFYIDPNEINQFVITVDGKDHVLQSETEEAMYLWLGALQRSTNAPSFDLNEVFSSSPGQIRKDWRLGMGTPQPMPQMGSPLQNRPSTPINGMNRNSPELNRCPVNHDPTAKYRSKSSPCESEAEAESRDSDQLLLRDETEDNVDLYSLNRDTFFGQHAPLLVSTTTPISDKMKFYSLSQRQLYNAPTFSRRGLTPQTFAGSVDMSGFSGSDALETSVTDETGSTPQIVPNFTESFDDKREQECSRSA</sequence>
<keyword evidence="4" id="KW-1185">Reference proteome</keyword>
<dbReference type="Proteomes" id="UP000230066">
    <property type="component" value="Unassembled WGS sequence"/>
</dbReference>
<evidence type="ECO:0000259" key="2">
    <source>
        <dbReference type="PROSITE" id="PS50003"/>
    </source>
</evidence>
<dbReference type="InterPro" id="IPR001849">
    <property type="entry name" value="PH_domain"/>
</dbReference>
<dbReference type="PROSITE" id="PS50003">
    <property type="entry name" value="PH_DOMAIN"/>
    <property type="match status" value="1"/>
</dbReference>
<feature type="region of interest" description="Disordered" evidence="1">
    <location>
        <begin position="123"/>
        <end position="185"/>
    </location>
</feature>
<reference evidence="3" key="1">
    <citation type="submission" date="2019-03" db="EMBL/GenBank/DDBJ databases">
        <title>Improved annotation for the trematode Fasciola hepatica.</title>
        <authorList>
            <person name="Choi Y.-J."/>
            <person name="Martin J."/>
            <person name="Mitreva M."/>
        </authorList>
    </citation>
    <scope>NUCLEOTIDE SEQUENCE [LARGE SCALE GENOMIC DNA]</scope>
</reference>
<dbReference type="Pfam" id="PF00169">
    <property type="entry name" value="PH"/>
    <property type="match status" value="1"/>
</dbReference>
<name>A0A4E0RCU7_FASHE</name>
<feature type="compositionally biased region" description="Polar residues" evidence="1">
    <location>
        <begin position="128"/>
        <end position="147"/>
    </location>
</feature>
<dbReference type="InterPro" id="IPR011993">
    <property type="entry name" value="PH-like_dom_sf"/>
</dbReference>
<gene>
    <name evidence="3" type="ORF">D915_003882</name>
</gene>
<dbReference type="EMBL" id="JXXN02001216">
    <property type="protein sequence ID" value="THD25263.1"/>
    <property type="molecule type" value="Genomic_DNA"/>
</dbReference>
<dbReference type="AlphaFoldDB" id="A0A4E0RCU7"/>
<feature type="compositionally biased region" description="Polar residues" evidence="1">
    <location>
        <begin position="262"/>
        <end position="282"/>
    </location>
</feature>
<protein>
    <recommendedName>
        <fullName evidence="2">PH domain-containing protein</fullName>
    </recommendedName>
</protein>